<name>A0AAJ0BC89_9PEZI</name>
<dbReference type="AlphaFoldDB" id="A0AAJ0BC89"/>
<evidence type="ECO:0000313" key="2">
    <source>
        <dbReference type="Proteomes" id="UP001239445"/>
    </source>
</evidence>
<dbReference type="Proteomes" id="UP001239445">
    <property type="component" value="Unassembled WGS sequence"/>
</dbReference>
<evidence type="ECO:0000313" key="1">
    <source>
        <dbReference type="EMBL" id="KAK1755630.1"/>
    </source>
</evidence>
<accession>A0AAJ0BC89</accession>
<keyword evidence="2" id="KW-1185">Reference proteome</keyword>
<organism evidence="1 2">
    <name type="scientific">Echria macrotheca</name>
    <dbReference type="NCBI Taxonomy" id="438768"/>
    <lineage>
        <taxon>Eukaryota</taxon>
        <taxon>Fungi</taxon>
        <taxon>Dikarya</taxon>
        <taxon>Ascomycota</taxon>
        <taxon>Pezizomycotina</taxon>
        <taxon>Sordariomycetes</taxon>
        <taxon>Sordariomycetidae</taxon>
        <taxon>Sordariales</taxon>
        <taxon>Schizotheciaceae</taxon>
        <taxon>Echria</taxon>
    </lineage>
</organism>
<dbReference type="EMBL" id="MU839833">
    <property type="protein sequence ID" value="KAK1755630.1"/>
    <property type="molecule type" value="Genomic_DNA"/>
</dbReference>
<protein>
    <submittedName>
        <fullName evidence="1">Uncharacterized protein</fullName>
    </submittedName>
</protein>
<comment type="caution">
    <text evidence="1">The sequence shown here is derived from an EMBL/GenBank/DDBJ whole genome shotgun (WGS) entry which is preliminary data.</text>
</comment>
<sequence length="99" mass="11107">MSSLFASDHHDRVETPEVLNSQETLGFFGLHSDVAKTIFDSWQELQQTPGQLGHGDNIITSAEHYIKTMADVEDAWLPSHNWRRALGKMGINSDLTDVL</sequence>
<proteinExistence type="predicted"/>
<gene>
    <name evidence="1" type="ORF">QBC47DRAFT_401797</name>
</gene>
<reference evidence="1" key="1">
    <citation type="submission" date="2023-06" db="EMBL/GenBank/DDBJ databases">
        <title>Genome-scale phylogeny and comparative genomics of the fungal order Sordariales.</title>
        <authorList>
            <consortium name="Lawrence Berkeley National Laboratory"/>
            <person name="Hensen N."/>
            <person name="Bonometti L."/>
            <person name="Westerberg I."/>
            <person name="Brannstrom I.O."/>
            <person name="Guillou S."/>
            <person name="Cros-Aarteil S."/>
            <person name="Calhoun S."/>
            <person name="Haridas S."/>
            <person name="Kuo A."/>
            <person name="Mondo S."/>
            <person name="Pangilinan J."/>
            <person name="Riley R."/>
            <person name="Labutti K."/>
            <person name="Andreopoulos B."/>
            <person name="Lipzen A."/>
            <person name="Chen C."/>
            <person name="Yanf M."/>
            <person name="Daum C."/>
            <person name="Ng V."/>
            <person name="Clum A."/>
            <person name="Steindorff A."/>
            <person name="Ohm R."/>
            <person name="Martin F."/>
            <person name="Silar P."/>
            <person name="Natvig D."/>
            <person name="Lalanne C."/>
            <person name="Gautier V."/>
            <person name="Ament-Velasquez S.L."/>
            <person name="Kruys A."/>
            <person name="Hutchinson M.I."/>
            <person name="Powell A.J."/>
            <person name="Barry K."/>
            <person name="Miller A.N."/>
            <person name="Grigoriev I.V."/>
            <person name="Debuchy R."/>
            <person name="Gladieux P."/>
            <person name="Thoren M.H."/>
            <person name="Johannesson H."/>
        </authorList>
    </citation>
    <scope>NUCLEOTIDE SEQUENCE</scope>
    <source>
        <strain evidence="1">PSN4</strain>
    </source>
</reference>